<keyword evidence="2" id="KW-1185">Reference proteome</keyword>
<dbReference type="AlphaFoldDB" id="A0A9Y2BAF4"/>
<evidence type="ECO:0000313" key="2">
    <source>
        <dbReference type="Proteomes" id="UP001231445"/>
    </source>
</evidence>
<dbReference type="EMBL" id="CP127221">
    <property type="protein sequence ID" value="WIW96238.1"/>
    <property type="molecule type" value="Genomic_DNA"/>
</dbReference>
<gene>
    <name evidence="1" type="ORF">QQX03_03790</name>
</gene>
<dbReference type="KEGG" id="arue:QQX03_03790"/>
<name>A0A9Y2BAF4_9SPHN</name>
<organism evidence="1 2">
    <name type="scientific">Altererythrobacter rubellus</name>
    <dbReference type="NCBI Taxonomy" id="2173831"/>
    <lineage>
        <taxon>Bacteria</taxon>
        <taxon>Pseudomonadati</taxon>
        <taxon>Pseudomonadota</taxon>
        <taxon>Alphaproteobacteria</taxon>
        <taxon>Sphingomonadales</taxon>
        <taxon>Erythrobacteraceae</taxon>
        <taxon>Altererythrobacter</taxon>
    </lineage>
</organism>
<accession>A0A9Y2BAF4</accession>
<reference evidence="1 2" key="1">
    <citation type="submission" date="2023-06" db="EMBL/GenBank/DDBJ databases">
        <title>Altererythrobacter rubellus NBRC 112769 genome.</title>
        <authorList>
            <person name="Zhang K."/>
        </authorList>
    </citation>
    <scope>NUCLEOTIDE SEQUENCE [LARGE SCALE GENOMIC DNA]</scope>
    <source>
        <strain evidence="1 2">NBRC 112769</strain>
    </source>
</reference>
<dbReference type="RefSeq" id="WP_285976545.1">
    <property type="nucleotide sequence ID" value="NZ_CP127221.1"/>
</dbReference>
<sequence>MPAPEGITYTSDHEVSEDGSVTFKCSTDPDAWRWVKLPPSHPIVIQTFNYFISVECSAARGTLDPSKWSALTWMSWEIGEAGAGIPVRGTMGNRADGEKIGFGIELFDAEDRLVYRTAGKGVVFQTRNFEGWRSKAKKELDADKQPPPFAFAPREAVRALDCEHTLIAPLDDGATETEALITNANGMPPGSRFLDGSGDHVNAVHLAEVGRQFCALLLGQPDVQLSGGEISFTRYVEMNVPFSIALTNRAEGAIEMMIEQAGKPCTSLIYRLAEDRA</sequence>
<proteinExistence type="predicted"/>
<dbReference type="Proteomes" id="UP001231445">
    <property type="component" value="Chromosome"/>
</dbReference>
<protein>
    <submittedName>
        <fullName evidence="1">Uncharacterized protein</fullName>
    </submittedName>
</protein>
<evidence type="ECO:0000313" key="1">
    <source>
        <dbReference type="EMBL" id="WIW96238.1"/>
    </source>
</evidence>